<dbReference type="InterPro" id="IPR050683">
    <property type="entry name" value="Bact_Polysacc_Export_ATP-bd"/>
</dbReference>
<organism evidence="6 7">
    <name type="scientific">Chryseobacterium angstadtii</name>
    <dbReference type="NCBI Taxonomy" id="558151"/>
    <lineage>
        <taxon>Bacteria</taxon>
        <taxon>Pseudomonadati</taxon>
        <taxon>Bacteroidota</taxon>
        <taxon>Flavobacteriia</taxon>
        <taxon>Flavobacteriales</taxon>
        <taxon>Weeksellaceae</taxon>
        <taxon>Chryseobacterium group</taxon>
        <taxon>Chryseobacterium</taxon>
    </lineage>
</organism>
<dbReference type="InterPro" id="IPR003439">
    <property type="entry name" value="ABC_transporter-like_ATP-bd"/>
</dbReference>
<dbReference type="PATRIC" id="fig|558151.6.peg.321"/>
<dbReference type="PANTHER" id="PTHR46743">
    <property type="entry name" value="TEICHOIC ACIDS EXPORT ATP-BINDING PROTEIN TAGH"/>
    <property type="match status" value="1"/>
</dbReference>
<protein>
    <recommendedName>
        <fullName evidence="5">ABC transporter domain-containing protein</fullName>
    </recommendedName>
</protein>
<gene>
    <name evidence="6" type="ORF">ACM46_01555</name>
</gene>
<evidence type="ECO:0000256" key="4">
    <source>
        <dbReference type="ARBA" id="ARBA00022840"/>
    </source>
</evidence>
<dbReference type="GO" id="GO:0016887">
    <property type="term" value="F:ATP hydrolysis activity"/>
    <property type="evidence" value="ECO:0007669"/>
    <property type="project" value="InterPro"/>
</dbReference>
<dbReference type="AlphaFoldDB" id="A0A0J7IK02"/>
<keyword evidence="2" id="KW-0813">Transport</keyword>
<evidence type="ECO:0000256" key="2">
    <source>
        <dbReference type="ARBA" id="ARBA00022448"/>
    </source>
</evidence>
<dbReference type="PROSITE" id="PS50893">
    <property type="entry name" value="ABC_TRANSPORTER_2"/>
    <property type="match status" value="1"/>
</dbReference>
<keyword evidence="4" id="KW-0067">ATP-binding</keyword>
<evidence type="ECO:0000259" key="5">
    <source>
        <dbReference type="PROSITE" id="PS50893"/>
    </source>
</evidence>
<sequence length="418" mass="46916">MLALKAENISKQYRLGQVGTGTLSHDLNRFWHKVRGKEDPYLKIGEANDRASKGESEYVWSLRDINFELTQGDAIGIIGRNGAGKSTLLKLLSKVTKPTTGKIYTQGRIASLLEVGTGFHPEMTGRENVYLNGAILGMTRKEITRKFDEIVDFSGVERYIDTPVKRYSSGMYVRLAFAVAAHLESEILIVDEVLAVGDAEFQKKCLGKMGSVTKGEGRTVLFVSHNITAIKELCNTALLLDKGKLISQGDVNKCIIEYQKNSDTKLFYNYLEDPTVLENENIMVKSYKAEPINGDIITTKSGIRITVGFTSKMEGVDIDLSFFLKNSHDLTIMSTGLMISQNKDIEKRDYTASFEIPPYTINEDSYYFDFFWGINRTDVAFRTELFGFEVHGIQNEFGEIVKSPGILFPKIVHSIEKL</sequence>
<dbReference type="Gene3D" id="3.40.50.300">
    <property type="entry name" value="P-loop containing nucleotide triphosphate hydrolases"/>
    <property type="match status" value="1"/>
</dbReference>
<dbReference type="PANTHER" id="PTHR46743:SF2">
    <property type="entry name" value="TEICHOIC ACIDS EXPORT ATP-BINDING PROTEIN TAGH"/>
    <property type="match status" value="1"/>
</dbReference>
<proteinExistence type="inferred from homology"/>
<evidence type="ECO:0000313" key="7">
    <source>
        <dbReference type="Proteomes" id="UP000036261"/>
    </source>
</evidence>
<dbReference type="OrthoDB" id="9801987at2"/>
<accession>A0A0J7IK02</accession>
<feature type="domain" description="ABC transporter" evidence="5">
    <location>
        <begin position="42"/>
        <end position="267"/>
    </location>
</feature>
<evidence type="ECO:0000256" key="3">
    <source>
        <dbReference type="ARBA" id="ARBA00022741"/>
    </source>
</evidence>
<dbReference type="SMART" id="SM00382">
    <property type="entry name" value="AAA"/>
    <property type="match status" value="1"/>
</dbReference>
<dbReference type="CDD" id="cd03220">
    <property type="entry name" value="ABC_KpsT_Wzt"/>
    <property type="match status" value="1"/>
</dbReference>
<reference evidence="6 7" key="1">
    <citation type="journal article" date="2013" name="Int. J. Syst. Evol. Microbiol.">
        <title>Chryseobacterium angstadtii sp. nov., isolated from a newt tank.</title>
        <authorList>
            <person name="Kirk K.E."/>
            <person name="Hoffman J.A."/>
            <person name="Smith K.A."/>
            <person name="Strahan B.L."/>
            <person name="Failor K.C."/>
            <person name="Krebs J.E."/>
            <person name="Gale A.N."/>
            <person name="Do T.D."/>
            <person name="Sontag T.C."/>
            <person name="Batties A.M."/>
            <person name="Mistiszyn K."/>
            <person name="Newman J.D."/>
        </authorList>
    </citation>
    <scope>NUCLEOTIDE SEQUENCE [LARGE SCALE GENOMIC DNA]</scope>
    <source>
        <strain evidence="6 7">KM</strain>
    </source>
</reference>
<comment type="caution">
    <text evidence="6">The sequence shown here is derived from an EMBL/GenBank/DDBJ whole genome shotgun (WGS) entry which is preliminary data.</text>
</comment>
<dbReference type="Pfam" id="PF00005">
    <property type="entry name" value="ABC_tran"/>
    <property type="match status" value="1"/>
</dbReference>
<dbReference type="SUPFAM" id="SSF52540">
    <property type="entry name" value="P-loop containing nucleoside triphosphate hydrolases"/>
    <property type="match status" value="1"/>
</dbReference>
<dbReference type="InterPro" id="IPR003593">
    <property type="entry name" value="AAA+_ATPase"/>
</dbReference>
<dbReference type="InterPro" id="IPR027417">
    <property type="entry name" value="P-loop_NTPase"/>
</dbReference>
<dbReference type="RefSeq" id="WP_048504857.1">
    <property type="nucleotide sequence ID" value="NZ_LFND01000001.1"/>
</dbReference>
<evidence type="ECO:0000313" key="6">
    <source>
        <dbReference type="EMBL" id="KMQ66264.1"/>
    </source>
</evidence>
<dbReference type="STRING" id="558151.ACM46_01555"/>
<keyword evidence="3" id="KW-0547">Nucleotide-binding</keyword>
<dbReference type="EMBL" id="LFND01000001">
    <property type="protein sequence ID" value="KMQ66264.1"/>
    <property type="molecule type" value="Genomic_DNA"/>
</dbReference>
<keyword evidence="7" id="KW-1185">Reference proteome</keyword>
<dbReference type="GO" id="GO:0016020">
    <property type="term" value="C:membrane"/>
    <property type="evidence" value="ECO:0007669"/>
    <property type="project" value="InterPro"/>
</dbReference>
<dbReference type="GO" id="GO:0140359">
    <property type="term" value="F:ABC-type transporter activity"/>
    <property type="evidence" value="ECO:0007669"/>
    <property type="project" value="InterPro"/>
</dbReference>
<dbReference type="Proteomes" id="UP000036261">
    <property type="component" value="Unassembled WGS sequence"/>
</dbReference>
<dbReference type="GO" id="GO:0005524">
    <property type="term" value="F:ATP binding"/>
    <property type="evidence" value="ECO:0007669"/>
    <property type="project" value="UniProtKB-KW"/>
</dbReference>
<name>A0A0J7IK02_9FLAO</name>
<comment type="similarity">
    <text evidence="1">Belongs to the ABC transporter superfamily.</text>
</comment>
<evidence type="ECO:0000256" key="1">
    <source>
        <dbReference type="ARBA" id="ARBA00005417"/>
    </source>
</evidence>
<dbReference type="InterPro" id="IPR015860">
    <property type="entry name" value="ABC_transpr_TagH-like"/>
</dbReference>